<feature type="transmembrane region" description="Helical" evidence="9">
    <location>
        <begin position="140"/>
        <end position="163"/>
    </location>
</feature>
<evidence type="ECO:0000256" key="2">
    <source>
        <dbReference type="ARBA" id="ARBA00010735"/>
    </source>
</evidence>
<feature type="transmembrane region" description="Helical" evidence="9">
    <location>
        <begin position="169"/>
        <end position="187"/>
    </location>
</feature>
<gene>
    <name evidence="10" type="ORF">D2E23_0773</name>
</gene>
<dbReference type="AlphaFoldDB" id="A0A430FFC3"/>
<feature type="transmembrane region" description="Helical" evidence="9">
    <location>
        <begin position="21"/>
        <end position="43"/>
    </location>
</feature>
<reference evidence="10 11" key="1">
    <citation type="submission" date="2018-09" db="EMBL/GenBank/DDBJ databases">
        <title>Characterization of the phylogenetic diversity of five novel species belonging to the genus Bifidobacterium.</title>
        <authorList>
            <person name="Lugli G.A."/>
            <person name="Duranti S."/>
            <person name="Milani C."/>
        </authorList>
    </citation>
    <scope>NUCLEOTIDE SEQUENCE [LARGE SCALE GENOMIC DNA]</scope>
    <source>
        <strain evidence="10 11">2028B</strain>
    </source>
</reference>
<sequence length="269" mass="29498">MSADGVETKTGGRVVGRAFRAAFPLTVPIAAGFLFLGCSYGLLMHAKGFAFLYPVCMAYFIFAGSMEFVTVNLLLSAFNPIVAFMLSLMVNARHLFYGLSMLGKYKNMGWKKPYLIFAMCDESFAINSSAKIPADVDRGWFMLFVNLLNRWYWIAGTALGWLVGGLLPISTRGIEFVLTALFLVIFLDQWMGTKGAMRAHMPAMIGVLASAVCLALLGPDNFMIPSLVSMLVLFVVLRPWLDELKTGDGVNHDNPDHGNPADDNVEVTA</sequence>
<dbReference type="Proteomes" id="UP000288607">
    <property type="component" value="Unassembled WGS sequence"/>
</dbReference>
<accession>A0A430FFC3</accession>
<evidence type="ECO:0000256" key="8">
    <source>
        <dbReference type="SAM" id="MobiDB-lite"/>
    </source>
</evidence>
<organism evidence="10 11">
    <name type="scientific">Bifidobacterium callimiconis</name>
    <dbReference type="NCBI Taxonomy" id="2306973"/>
    <lineage>
        <taxon>Bacteria</taxon>
        <taxon>Bacillati</taxon>
        <taxon>Actinomycetota</taxon>
        <taxon>Actinomycetes</taxon>
        <taxon>Bifidobacteriales</taxon>
        <taxon>Bifidobacteriaceae</taxon>
        <taxon>Bifidobacterium</taxon>
    </lineage>
</organism>
<keyword evidence="7 9" id="KW-0472">Membrane</keyword>
<dbReference type="GO" id="GO:1903785">
    <property type="term" value="P:L-valine transmembrane transport"/>
    <property type="evidence" value="ECO:0007669"/>
    <property type="project" value="TreeGrafter"/>
</dbReference>
<dbReference type="Pfam" id="PF03591">
    <property type="entry name" value="AzlC"/>
    <property type="match status" value="1"/>
</dbReference>
<evidence type="ECO:0000256" key="4">
    <source>
        <dbReference type="ARBA" id="ARBA00022475"/>
    </source>
</evidence>
<dbReference type="EMBL" id="QXGJ01000003">
    <property type="protein sequence ID" value="RSX51510.1"/>
    <property type="molecule type" value="Genomic_DNA"/>
</dbReference>
<evidence type="ECO:0000256" key="7">
    <source>
        <dbReference type="ARBA" id="ARBA00023136"/>
    </source>
</evidence>
<keyword evidence="11" id="KW-1185">Reference proteome</keyword>
<dbReference type="PANTHER" id="PTHR34979:SF1">
    <property type="entry name" value="INNER MEMBRANE PROTEIN YGAZ"/>
    <property type="match status" value="1"/>
</dbReference>
<keyword evidence="5 9" id="KW-0812">Transmembrane</keyword>
<evidence type="ECO:0000256" key="1">
    <source>
        <dbReference type="ARBA" id="ARBA00004651"/>
    </source>
</evidence>
<evidence type="ECO:0000256" key="3">
    <source>
        <dbReference type="ARBA" id="ARBA00022448"/>
    </source>
</evidence>
<feature type="transmembrane region" description="Helical" evidence="9">
    <location>
        <begin position="81"/>
        <end position="102"/>
    </location>
</feature>
<keyword evidence="6 9" id="KW-1133">Transmembrane helix</keyword>
<evidence type="ECO:0000256" key="5">
    <source>
        <dbReference type="ARBA" id="ARBA00022692"/>
    </source>
</evidence>
<comment type="caution">
    <text evidence="10">The sequence shown here is derived from an EMBL/GenBank/DDBJ whole genome shotgun (WGS) entry which is preliminary data.</text>
</comment>
<dbReference type="RefSeq" id="WP_126029689.1">
    <property type="nucleotide sequence ID" value="NZ_QXGJ01000003.1"/>
</dbReference>
<feature type="transmembrane region" description="Helical" evidence="9">
    <location>
        <begin position="199"/>
        <end position="217"/>
    </location>
</feature>
<dbReference type="GO" id="GO:0005886">
    <property type="term" value="C:plasma membrane"/>
    <property type="evidence" value="ECO:0007669"/>
    <property type="project" value="UniProtKB-SubCell"/>
</dbReference>
<feature type="region of interest" description="Disordered" evidence="8">
    <location>
        <begin position="248"/>
        <end position="269"/>
    </location>
</feature>
<dbReference type="PANTHER" id="PTHR34979">
    <property type="entry name" value="INNER MEMBRANE PROTEIN YGAZ"/>
    <property type="match status" value="1"/>
</dbReference>
<name>A0A430FFC3_9BIFI</name>
<evidence type="ECO:0000313" key="10">
    <source>
        <dbReference type="EMBL" id="RSX51510.1"/>
    </source>
</evidence>
<feature type="compositionally biased region" description="Basic and acidic residues" evidence="8">
    <location>
        <begin position="248"/>
        <end position="260"/>
    </location>
</feature>
<keyword evidence="4" id="KW-1003">Cell membrane</keyword>
<comment type="similarity">
    <text evidence="2">Belongs to the AzlC family.</text>
</comment>
<proteinExistence type="inferred from homology"/>
<comment type="subcellular location">
    <subcellularLocation>
        <location evidence="1">Cell membrane</location>
        <topology evidence="1">Multi-pass membrane protein</topology>
    </subcellularLocation>
</comment>
<evidence type="ECO:0000313" key="11">
    <source>
        <dbReference type="Proteomes" id="UP000288607"/>
    </source>
</evidence>
<dbReference type="InterPro" id="IPR011606">
    <property type="entry name" value="Brnchd-chn_aa_trnsp_permease"/>
</dbReference>
<feature type="transmembrane region" description="Helical" evidence="9">
    <location>
        <begin position="223"/>
        <end position="241"/>
    </location>
</feature>
<protein>
    <submittedName>
        <fullName evidence="10">Branched-chain amino acid transport protein</fullName>
    </submittedName>
</protein>
<evidence type="ECO:0000256" key="6">
    <source>
        <dbReference type="ARBA" id="ARBA00022989"/>
    </source>
</evidence>
<dbReference type="OrthoDB" id="3181706at2"/>
<evidence type="ECO:0000256" key="9">
    <source>
        <dbReference type="SAM" id="Phobius"/>
    </source>
</evidence>
<keyword evidence="3" id="KW-0813">Transport</keyword>
<feature type="transmembrane region" description="Helical" evidence="9">
    <location>
        <begin position="50"/>
        <end position="75"/>
    </location>
</feature>